<dbReference type="Pfam" id="PF00196">
    <property type="entry name" value="GerE"/>
    <property type="match status" value="1"/>
</dbReference>
<dbReference type="RefSeq" id="WP_113029354.1">
    <property type="nucleotide sequence ID" value="NZ_QMFB01000001.1"/>
</dbReference>
<dbReference type="InterPro" id="IPR016032">
    <property type="entry name" value="Sig_transdc_resp-reg_C-effctor"/>
</dbReference>
<dbReference type="Gene3D" id="3.40.50.300">
    <property type="entry name" value="P-loop containing nucleotide triphosphate hydrolases"/>
    <property type="match status" value="1"/>
</dbReference>
<gene>
    <name evidence="5" type="ORF">DQG23_03365</name>
</gene>
<dbReference type="EMBL" id="QMFB01000001">
    <property type="protein sequence ID" value="RAV23244.1"/>
    <property type="molecule type" value="Genomic_DNA"/>
</dbReference>
<dbReference type="Gene3D" id="1.10.10.10">
    <property type="entry name" value="Winged helix-like DNA-binding domain superfamily/Winged helix DNA-binding domain"/>
    <property type="match status" value="1"/>
</dbReference>
<reference evidence="5 6" key="1">
    <citation type="journal article" date="2009" name="Int. J. Syst. Evol. Microbiol.">
        <title>Paenibacillus contaminans sp. nov., isolated from a contaminated laboratory plate.</title>
        <authorList>
            <person name="Chou J.H."/>
            <person name="Lee J.H."/>
            <person name="Lin M.C."/>
            <person name="Chang P.S."/>
            <person name="Arun A.B."/>
            <person name="Young C.C."/>
            <person name="Chen W.M."/>
        </authorList>
    </citation>
    <scope>NUCLEOTIDE SEQUENCE [LARGE SCALE GENOMIC DNA]</scope>
    <source>
        <strain evidence="5 6">CKOBP-6</strain>
    </source>
</reference>
<dbReference type="CDD" id="cd06170">
    <property type="entry name" value="LuxR_C_like"/>
    <property type="match status" value="1"/>
</dbReference>
<dbReference type="InterPro" id="IPR041617">
    <property type="entry name" value="TPR_MalT"/>
</dbReference>
<dbReference type="PANTHER" id="PTHR44688:SF16">
    <property type="entry name" value="DNA-BINDING TRANSCRIPTIONAL ACTIVATOR DEVR_DOSR"/>
    <property type="match status" value="1"/>
</dbReference>
<comment type="caution">
    <text evidence="5">The sequence shown here is derived from an EMBL/GenBank/DDBJ whole genome shotgun (WGS) entry which is preliminary data.</text>
</comment>
<dbReference type="OrthoDB" id="1137593at2"/>
<dbReference type="GO" id="GO:0003677">
    <property type="term" value="F:DNA binding"/>
    <property type="evidence" value="ECO:0007669"/>
    <property type="project" value="UniProtKB-KW"/>
</dbReference>
<evidence type="ECO:0000313" key="6">
    <source>
        <dbReference type="Proteomes" id="UP000250369"/>
    </source>
</evidence>
<dbReference type="SUPFAM" id="SSF48452">
    <property type="entry name" value="TPR-like"/>
    <property type="match status" value="1"/>
</dbReference>
<dbReference type="PRINTS" id="PR00038">
    <property type="entry name" value="HTHLUXR"/>
</dbReference>
<feature type="domain" description="HTH luxR-type" evidence="4">
    <location>
        <begin position="838"/>
        <end position="903"/>
    </location>
</feature>
<dbReference type="InterPro" id="IPR036388">
    <property type="entry name" value="WH-like_DNA-bd_sf"/>
</dbReference>
<dbReference type="Pfam" id="PF17874">
    <property type="entry name" value="TPR_MalT"/>
    <property type="match status" value="1"/>
</dbReference>
<proteinExistence type="predicted"/>
<organism evidence="5 6">
    <name type="scientific">Paenibacillus contaminans</name>
    <dbReference type="NCBI Taxonomy" id="450362"/>
    <lineage>
        <taxon>Bacteria</taxon>
        <taxon>Bacillati</taxon>
        <taxon>Bacillota</taxon>
        <taxon>Bacilli</taxon>
        <taxon>Bacillales</taxon>
        <taxon>Paenibacillaceae</taxon>
        <taxon>Paenibacillus</taxon>
    </lineage>
</organism>
<evidence type="ECO:0000256" key="1">
    <source>
        <dbReference type="ARBA" id="ARBA00023015"/>
    </source>
</evidence>
<keyword evidence="1" id="KW-0805">Transcription regulation</keyword>
<dbReference type="PANTHER" id="PTHR44688">
    <property type="entry name" value="DNA-BINDING TRANSCRIPTIONAL ACTIVATOR DEVR_DOSR"/>
    <property type="match status" value="1"/>
</dbReference>
<dbReference type="Gene3D" id="1.25.40.10">
    <property type="entry name" value="Tetratricopeptide repeat domain"/>
    <property type="match status" value="1"/>
</dbReference>
<dbReference type="InterPro" id="IPR000792">
    <property type="entry name" value="Tscrpt_reg_LuxR_C"/>
</dbReference>
<keyword evidence="3" id="KW-0804">Transcription</keyword>
<evidence type="ECO:0000256" key="2">
    <source>
        <dbReference type="ARBA" id="ARBA00023125"/>
    </source>
</evidence>
<dbReference type="InterPro" id="IPR059106">
    <property type="entry name" value="WHD_MalT"/>
</dbReference>
<name>A0A329MVA6_9BACL</name>
<dbReference type="SMART" id="SM00421">
    <property type="entry name" value="HTH_LUXR"/>
    <property type="match status" value="1"/>
</dbReference>
<dbReference type="InterPro" id="IPR011990">
    <property type="entry name" value="TPR-like_helical_dom_sf"/>
</dbReference>
<dbReference type="PROSITE" id="PS50043">
    <property type="entry name" value="HTH_LUXR_2"/>
    <property type="match status" value="1"/>
</dbReference>
<accession>A0A329MVA6</accession>
<dbReference type="AlphaFoldDB" id="A0A329MVA6"/>
<dbReference type="GO" id="GO:0006355">
    <property type="term" value="P:regulation of DNA-templated transcription"/>
    <property type="evidence" value="ECO:0007669"/>
    <property type="project" value="InterPro"/>
</dbReference>
<dbReference type="SUPFAM" id="SSF46894">
    <property type="entry name" value="C-terminal effector domain of the bipartite response regulators"/>
    <property type="match status" value="1"/>
</dbReference>
<evidence type="ECO:0000256" key="3">
    <source>
        <dbReference type="ARBA" id="ARBA00023163"/>
    </source>
</evidence>
<keyword evidence="2" id="KW-0238">DNA-binding</keyword>
<evidence type="ECO:0000259" key="4">
    <source>
        <dbReference type="PROSITE" id="PS50043"/>
    </source>
</evidence>
<keyword evidence="6" id="KW-1185">Reference proteome</keyword>
<dbReference type="Pfam" id="PF25873">
    <property type="entry name" value="WHD_MalT"/>
    <property type="match status" value="1"/>
</dbReference>
<dbReference type="SUPFAM" id="SSF52540">
    <property type="entry name" value="P-loop containing nucleoside triphosphate hydrolases"/>
    <property type="match status" value="1"/>
</dbReference>
<sequence length="905" mass="101946">MNAPILSTKLYIPIPRTNVVHRPRLIERLIKVLDLKLTLISASAGFGKTSLVSEWISGCDRPVAWLSLDEGDNDCSRFLTYLIAALQKIAENVGGGVVSALKNPQPPSIESLLTVLLNDLSVLPFKIVLVLDDYHVIRDKRIDDVLIFLLEHLPPQIHLVIATRENPQFPLGRLRARGLMTELRNSELRFTSGETAVFLNEVMGLELSSDEITALKNRTEGWIAGLQLAALSLQEREDIPAFIRAFAGDNRYIADYLVEEVLLRQPDHVRSFLLRTSILDRLHGPLCDAVTGQEGGNVRLEALERGNFFVFPLDDRRHWYRYHHLFAEVLYAHLRAHQPAQVAELHRRASIWYEQHGSAADAIRYALAAEDFVRAANLIELAWPDMARSRQEAAFLGWLKALPDNLIRRRPVLSVGYSWALLAVGELETVEERLRDAESQLETTAEINERPVTSSDDCVVVDKEQFRSLPGSIAVYRTALAQARGDLSATIKYARQALDFVPASDHLRRGAAASLLGLAYWASGDLEAAHKTYSDGMASILLAGNISDAIGGSIALADIRIAQGRLRDAMRIYERGLQLATEHGEPAMRGTADMYVGMSEHYREKDDLHAAAQYLLKSNEFGEDTGFPQNRYRWRVAMARIREAQGDMDGALEMLNEAEHMYVSDFFPNVRPIAALKTRVWIAQGRLDEAHDWIREQGLSLNDDLYYLREFDHITLARVQLAKYKRGNINRSELEKVIGFLKRLLHAANEGERTASVIEILIVLALASQLQGDIPTALVWLERALALAEAKGYVRIFVDEGRPMSTLLEAAVKKEIALNYARQLLSKLAEYEKATPEKQHVIEHLSKRERDVLRLLGTDLSGPEIARELMVSLNTLRTHTKNIYDKLEVNNRRAAIRRAKELDLH</sequence>
<dbReference type="Proteomes" id="UP000250369">
    <property type="component" value="Unassembled WGS sequence"/>
</dbReference>
<dbReference type="InterPro" id="IPR027417">
    <property type="entry name" value="P-loop_NTPase"/>
</dbReference>
<evidence type="ECO:0000313" key="5">
    <source>
        <dbReference type="EMBL" id="RAV23244.1"/>
    </source>
</evidence>
<protein>
    <submittedName>
        <fullName evidence="5">Helix-turn-helix transcriptional regulator</fullName>
    </submittedName>
</protein>